<keyword evidence="5" id="KW-1185">Reference proteome</keyword>
<dbReference type="Gene3D" id="3.40.50.1820">
    <property type="entry name" value="alpha/beta hydrolase"/>
    <property type="match status" value="1"/>
</dbReference>
<dbReference type="PRINTS" id="PR00412">
    <property type="entry name" value="EPOXHYDRLASE"/>
</dbReference>
<sequence>MYQLAAVPVWLSTAVGLAAKYATRPGAVFGSPDPTVFELVPPFSLEEEYITVNGIKLHTVSPGRRRDKPLMLFVHGFPELWYSWRHQMAAVHATGAWDVVAVDMRGYNTSDKPQGVEQYRLQVLASDVQQAVQALGHSSCTLVAHDWGGMVAWVVAGMYGRQLVDKLIVMGLPHAGVSMANTTMAQRKRQLYILLFQARWLAEKFISADNAAMLDGAFRSPPAGLKNLQGTMPDEALAWYRAALCQPGAATGMLNWYRALMEFTTLSDPADPAWSAIKRQLDMPTLVLHGDSDIALGEELLDGIEAAVPDVTVKLLKNCSHWVQQDYPIQVNEIMMDWLSKQQDKQKQR</sequence>
<evidence type="ECO:0000259" key="3">
    <source>
        <dbReference type="Pfam" id="PF00561"/>
    </source>
</evidence>
<accession>A0A383VNG8</accession>
<organism evidence="4 5">
    <name type="scientific">Tetradesmus obliquus</name>
    <name type="common">Green alga</name>
    <name type="synonym">Acutodesmus obliquus</name>
    <dbReference type="NCBI Taxonomy" id="3088"/>
    <lineage>
        <taxon>Eukaryota</taxon>
        <taxon>Viridiplantae</taxon>
        <taxon>Chlorophyta</taxon>
        <taxon>core chlorophytes</taxon>
        <taxon>Chlorophyceae</taxon>
        <taxon>CS clade</taxon>
        <taxon>Sphaeropleales</taxon>
        <taxon>Scenedesmaceae</taxon>
        <taxon>Tetradesmus</taxon>
    </lineage>
</organism>
<dbReference type="InterPro" id="IPR000073">
    <property type="entry name" value="AB_hydrolase_1"/>
</dbReference>
<gene>
    <name evidence="4" type="ORF">BQ4739_LOCUS6854</name>
</gene>
<dbReference type="GO" id="GO:0016787">
    <property type="term" value="F:hydrolase activity"/>
    <property type="evidence" value="ECO:0007669"/>
    <property type="project" value="UniProtKB-KW"/>
</dbReference>
<dbReference type="STRING" id="3088.A0A383VNG8"/>
<proteinExistence type="inferred from homology"/>
<evidence type="ECO:0000313" key="4">
    <source>
        <dbReference type="EMBL" id="SZX66440.1"/>
    </source>
</evidence>
<feature type="domain" description="AB hydrolase-1" evidence="3">
    <location>
        <begin position="69"/>
        <end position="324"/>
    </location>
</feature>
<protein>
    <recommendedName>
        <fullName evidence="3">AB hydrolase-1 domain-containing protein</fullName>
    </recommendedName>
</protein>
<dbReference type="InterPro" id="IPR000639">
    <property type="entry name" value="Epox_hydrolase-like"/>
</dbReference>
<dbReference type="EMBL" id="FNXT01000701">
    <property type="protein sequence ID" value="SZX66440.1"/>
    <property type="molecule type" value="Genomic_DNA"/>
</dbReference>
<dbReference type="Proteomes" id="UP000256970">
    <property type="component" value="Unassembled WGS sequence"/>
</dbReference>
<comment type="similarity">
    <text evidence="2">Belongs to the AB hydrolase superfamily. Epoxide hydrolase family.</text>
</comment>
<evidence type="ECO:0000313" key="5">
    <source>
        <dbReference type="Proteomes" id="UP000256970"/>
    </source>
</evidence>
<dbReference type="AlphaFoldDB" id="A0A383VNG8"/>
<reference evidence="4 5" key="1">
    <citation type="submission" date="2016-10" db="EMBL/GenBank/DDBJ databases">
        <authorList>
            <person name="Cai Z."/>
        </authorList>
    </citation>
    <scope>NUCLEOTIDE SEQUENCE [LARGE SCALE GENOMIC DNA]</scope>
</reference>
<dbReference type="SUPFAM" id="SSF53474">
    <property type="entry name" value="alpha/beta-Hydrolases"/>
    <property type="match status" value="1"/>
</dbReference>
<evidence type="ECO:0000256" key="2">
    <source>
        <dbReference type="ARBA" id="ARBA00038334"/>
    </source>
</evidence>
<name>A0A383VNG8_TETOB</name>
<keyword evidence="1" id="KW-0378">Hydrolase</keyword>
<dbReference type="InterPro" id="IPR029058">
    <property type="entry name" value="AB_hydrolase_fold"/>
</dbReference>
<dbReference type="PANTHER" id="PTHR43329">
    <property type="entry name" value="EPOXIDE HYDROLASE"/>
    <property type="match status" value="1"/>
</dbReference>
<evidence type="ECO:0000256" key="1">
    <source>
        <dbReference type="ARBA" id="ARBA00022801"/>
    </source>
</evidence>
<dbReference type="Pfam" id="PF00561">
    <property type="entry name" value="Abhydrolase_1"/>
    <property type="match status" value="1"/>
</dbReference>